<gene>
    <name evidence="1" type="ORF">CSSPJE1EN1_LOCUS28636</name>
</gene>
<dbReference type="EMBL" id="CAXAQS010000802">
    <property type="protein sequence ID" value="CAK9253258.1"/>
    <property type="molecule type" value="Genomic_DNA"/>
</dbReference>
<dbReference type="Gene3D" id="1.25.40.20">
    <property type="entry name" value="Ankyrin repeat-containing domain"/>
    <property type="match status" value="1"/>
</dbReference>
<reference evidence="1" key="1">
    <citation type="submission" date="2024-02" db="EMBL/GenBank/DDBJ databases">
        <authorList>
            <consortium name="ELIXIR-Norway"/>
            <consortium name="Elixir Norway"/>
        </authorList>
    </citation>
    <scope>NUCLEOTIDE SEQUENCE</scope>
</reference>
<accession>A0ABP0VHB1</accession>
<dbReference type="SUPFAM" id="SSF48403">
    <property type="entry name" value="Ankyrin repeat"/>
    <property type="match status" value="1"/>
</dbReference>
<dbReference type="InterPro" id="IPR036770">
    <property type="entry name" value="Ankyrin_rpt-contain_sf"/>
</dbReference>
<evidence type="ECO:0000313" key="1">
    <source>
        <dbReference type="EMBL" id="CAK9253258.1"/>
    </source>
</evidence>
<protein>
    <submittedName>
        <fullName evidence="1">Uncharacterized protein</fullName>
    </submittedName>
</protein>
<evidence type="ECO:0000313" key="2">
    <source>
        <dbReference type="Proteomes" id="UP001497444"/>
    </source>
</evidence>
<comment type="caution">
    <text evidence="1">The sequence shown here is derived from an EMBL/GenBank/DDBJ whole genome shotgun (WGS) entry which is preliminary data.</text>
</comment>
<dbReference type="Proteomes" id="UP001497444">
    <property type="component" value="Unassembled WGS sequence"/>
</dbReference>
<proteinExistence type="predicted"/>
<organism evidence="1 2">
    <name type="scientific">Sphagnum jensenii</name>
    <dbReference type="NCBI Taxonomy" id="128206"/>
    <lineage>
        <taxon>Eukaryota</taxon>
        <taxon>Viridiplantae</taxon>
        <taxon>Streptophyta</taxon>
        <taxon>Embryophyta</taxon>
        <taxon>Bryophyta</taxon>
        <taxon>Sphagnophytina</taxon>
        <taxon>Sphagnopsida</taxon>
        <taxon>Sphagnales</taxon>
        <taxon>Sphagnaceae</taxon>
        <taxon>Sphagnum</taxon>
    </lineage>
</organism>
<keyword evidence="2" id="KW-1185">Reference proteome</keyword>
<name>A0ABP0VHB1_9BRYO</name>
<sequence>MKSTQLNGLIHDKAAAGDLEAVMEMVNKDPALVTKYDIDGIVFTMNTPNGPGMINFRNIRWRTPLHWSTSYAGYEGCDRCKDISLYLASHGGDINIQNKDQMTPLEFAKRGPLGKAFAEELKKAAAGVPVRLVTLEPIVFIGVN</sequence>